<comment type="subcellular location">
    <subcellularLocation>
        <location evidence="1">Endoplasmic reticulum membrane</location>
        <topology evidence="1">Single-pass membrane protein</topology>
    </subcellularLocation>
</comment>
<feature type="region of interest" description="Disordered" evidence="20">
    <location>
        <begin position="1647"/>
        <end position="1922"/>
    </location>
</feature>
<feature type="compositionally biased region" description="Basic and acidic residues" evidence="20">
    <location>
        <begin position="253"/>
        <end position="265"/>
    </location>
</feature>
<keyword evidence="14" id="KW-0472">Membrane</keyword>
<dbReference type="GO" id="GO:0009306">
    <property type="term" value="P:protein secretion"/>
    <property type="evidence" value="ECO:0007669"/>
    <property type="project" value="TreeGrafter"/>
</dbReference>
<feature type="region of interest" description="Disordered" evidence="20">
    <location>
        <begin position="864"/>
        <end position="898"/>
    </location>
</feature>
<evidence type="ECO:0000256" key="18">
    <source>
        <dbReference type="PROSITE-ProRule" id="PRU00192"/>
    </source>
</evidence>
<feature type="chain" id="PRO_5034885936" description="Transport and Golgi organization protein 1 homolog" evidence="21">
    <location>
        <begin position="26"/>
        <end position="1922"/>
    </location>
</feature>
<dbReference type="InterPro" id="IPR001452">
    <property type="entry name" value="SH3_domain"/>
</dbReference>
<feature type="compositionally biased region" description="Polar residues" evidence="20">
    <location>
        <begin position="864"/>
        <end position="881"/>
    </location>
</feature>
<dbReference type="PANTHER" id="PTHR23158">
    <property type="entry name" value="MELANOMA INHIBITORY ACTIVITY-RELATED"/>
    <property type="match status" value="1"/>
</dbReference>
<dbReference type="GO" id="GO:0048731">
    <property type="term" value="P:system development"/>
    <property type="evidence" value="ECO:0007669"/>
    <property type="project" value="UniProtKB-ARBA"/>
</dbReference>
<feature type="compositionally biased region" description="Basic and acidic residues" evidence="20">
    <location>
        <begin position="1082"/>
        <end position="1091"/>
    </location>
</feature>
<dbReference type="PROSITE" id="PS51257">
    <property type="entry name" value="PROKAR_LIPOPROTEIN"/>
    <property type="match status" value="1"/>
</dbReference>
<feature type="compositionally biased region" description="Acidic residues" evidence="20">
    <location>
        <begin position="827"/>
        <end position="844"/>
    </location>
</feature>
<feature type="compositionally biased region" description="Basic and acidic residues" evidence="20">
    <location>
        <begin position="619"/>
        <end position="633"/>
    </location>
</feature>
<feature type="region of interest" description="Disordered" evidence="20">
    <location>
        <begin position="1121"/>
        <end position="1149"/>
    </location>
</feature>
<dbReference type="PROSITE" id="PS50002">
    <property type="entry name" value="SH3"/>
    <property type="match status" value="1"/>
</dbReference>
<keyword evidence="6" id="KW-0597">Phosphoprotein</keyword>
<keyword evidence="11" id="KW-0653">Protein transport</keyword>
<keyword evidence="5" id="KW-0268">Exocytosis</keyword>
<evidence type="ECO:0000256" key="9">
    <source>
        <dbReference type="ARBA" id="ARBA00022824"/>
    </source>
</evidence>
<evidence type="ECO:0000256" key="12">
    <source>
        <dbReference type="ARBA" id="ARBA00022989"/>
    </source>
</evidence>
<feature type="region of interest" description="Disordered" evidence="20">
    <location>
        <begin position="466"/>
        <end position="578"/>
    </location>
</feature>
<feature type="compositionally biased region" description="Basic and acidic residues" evidence="20">
    <location>
        <begin position="516"/>
        <end position="532"/>
    </location>
</feature>
<accession>A0A8C2CF32</accession>
<dbReference type="Gene3D" id="1.20.5.4090">
    <property type="match status" value="1"/>
</dbReference>
<feature type="compositionally biased region" description="Low complexity" evidence="20">
    <location>
        <begin position="1261"/>
        <end position="1272"/>
    </location>
</feature>
<feature type="compositionally biased region" description="Pro residues" evidence="20">
    <location>
        <begin position="1860"/>
        <end position="1882"/>
    </location>
</feature>
<evidence type="ECO:0000256" key="3">
    <source>
        <dbReference type="ARBA" id="ARBA00022448"/>
    </source>
</evidence>
<evidence type="ECO:0000256" key="15">
    <source>
        <dbReference type="ARBA" id="ARBA00023180"/>
    </source>
</evidence>
<evidence type="ECO:0000256" key="6">
    <source>
        <dbReference type="ARBA" id="ARBA00022553"/>
    </source>
</evidence>
<keyword evidence="8 21" id="KW-0732">Signal</keyword>
<dbReference type="Ensembl" id="ENSCCRT00020009035.1">
    <property type="protein sequence ID" value="ENSCCRP00020008061.1"/>
    <property type="gene ID" value="ENSCCRG00020004324.1"/>
</dbReference>
<keyword evidence="3" id="KW-0813">Transport</keyword>
<dbReference type="InterPro" id="IPR036028">
    <property type="entry name" value="SH3-like_dom_sf"/>
</dbReference>
<evidence type="ECO:0000256" key="13">
    <source>
        <dbReference type="ARBA" id="ARBA00023054"/>
    </source>
</evidence>
<feature type="compositionally biased region" description="Polar residues" evidence="20">
    <location>
        <begin position="1746"/>
        <end position="1760"/>
    </location>
</feature>
<feature type="compositionally biased region" description="Acidic residues" evidence="20">
    <location>
        <begin position="547"/>
        <end position="563"/>
    </location>
</feature>
<dbReference type="GO" id="GO:0006888">
    <property type="term" value="P:endoplasmic reticulum to Golgi vesicle-mediated transport"/>
    <property type="evidence" value="ECO:0007669"/>
    <property type="project" value="TreeGrafter"/>
</dbReference>
<evidence type="ECO:0000256" key="7">
    <source>
        <dbReference type="ARBA" id="ARBA00022692"/>
    </source>
</evidence>
<dbReference type="CDD" id="cd11893">
    <property type="entry name" value="SH3_MIA3"/>
    <property type="match status" value="1"/>
</dbReference>
<evidence type="ECO:0000256" key="21">
    <source>
        <dbReference type="SAM" id="SignalP"/>
    </source>
</evidence>
<keyword evidence="2 18" id="KW-0728">SH3 domain</keyword>
<dbReference type="Pfam" id="PF07653">
    <property type="entry name" value="SH3_2"/>
    <property type="match status" value="1"/>
</dbReference>
<evidence type="ECO:0000256" key="1">
    <source>
        <dbReference type="ARBA" id="ARBA00004389"/>
    </source>
</evidence>
<dbReference type="FunFam" id="2.30.30.40:FF:000162">
    <property type="entry name" value="MIA SH3 domain ER export factor 3"/>
    <property type="match status" value="1"/>
</dbReference>
<feature type="signal peptide" evidence="21">
    <location>
        <begin position="1"/>
        <end position="25"/>
    </location>
</feature>
<reference evidence="23" key="1">
    <citation type="submission" date="2025-08" db="UniProtKB">
        <authorList>
            <consortium name="Ensembl"/>
        </authorList>
    </citation>
    <scope>IDENTIFICATION</scope>
</reference>
<dbReference type="GO" id="GO:0070971">
    <property type="term" value="C:endoplasmic reticulum exit site"/>
    <property type="evidence" value="ECO:0007669"/>
    <property type="project" value="TreeGrafter"/>
</dbReference>
<feature type="region of interest" description="Disordered" evidence="20">
    <location>
        <begin position="1261"/>
        <end position="1285"/>
    </location>
</feature>
<evidence type="ECO:0000256" key="16">
    <source>
        <dbReference type="ARBA" id="ARBA00061139"/>
    </source>
</evidence>
<feature type="compositionally biased region" description="Pro residues" evidence="20">
    <location>
        <begin position="1826"/>
        <end position="1847"/>
    </location>
</feature>
<keyword evidence="4" id="KW-0488">Methylation</keyword>
<feature type="compositionally biased region" description="Acidic residues" evidence="20">
    <location>
        <begin position="664"/>
        <end position="674"/>
    </location>
</feature>
<dbReference type="GO" id="GO:0035459">
    <property type="term" value="P:vesicle cargo loading"/>
    <property type="evidence" value="ECO:0007669"/>
    <property type="project" value="TreeGrafter"/>
</dbReference>
<evidence type="ECO:0000256" key="11">
    <source>
        <dbReference type="ARBA" id="ARBA00022927"/>
    </source>
</evidence>
<sequence>MAAPKPCFYYVLTLVLYACFPRSSAERRFSDLKRCADEECSMLLNRGKAAKDFTGPDCRFLSFKKGETIYVYYKLSGQRSDVWAGSVGNHFGYFPKDYLNINHIYTENELEVPTDETDFVCFATGLDKFESYDIDVLLGSTLLLENENSTEESKEPAQNEDASQMTTTESVETLESESLDSESTSILESESVDSESQSVHESKSVDSESASHLESESVDSESILESESVESESQSAHESKSVDLESSSLVESKAVDSESASHLESESVDSESILESESVDSESQSAHESKAVDLESASQLESESVDSESILESESVDSESQSVHESKSVDSQSSFLVESKVVDSESASHLESDSVDSGSILNSKAVDSESALLLKSESVDSESKSAHESKAVDSESAFLVKSKAVDSESASHLESESVDSKSILDSKAVDSESALLLESESVYSEAQSGHESKAVDSESAFLVKSKAVDSESASQLESVDSESILDSKAVDSESVEPPETETLMKSTEEDSGSFHPKTDVSSEPISESKDALTEETEDTPISHDAEVISEDAEAEPSDSDEQDIVYSELLHNQSDTDFEPLETQTAGLDVVHEEAAKTELNDKDIPLQTPEKTLEDEDRSSFKDAFKTEHKGVTQETESLEELTKESLSAEEQAGLEGTHAQSDFEELADADEAVDIKIPESSHLPQDAKTPSDARENVPSQPALETHTESEKAQPALNVSEITEEHDPKKLDTNKIANIEDLLQMASMNKNRNANTNTPDDPQDALMNNSGKVRETIGEDEKIKEELVTESPETAPLFDQTEEQIDKVKNELVNLLKNTLESEQQSPEDEDGEDVDEDSEELLEDENALLSTKPQDIHELKENQQPGSDQLIESQQSENTTKQEEKDVLRLPPEEPEYSDNVLRLTILRDHLRDEEMERMQKYFGLKNLFRIEAMFSDLDLEMKSTRELQTDTEEIERTLDQIMEASENSILDATEDILNERERKSQQKEPEEYDFEAAILDAFQEIAFTLRQKYSAASDSAPLVEEELLASETDEKVGSEEVKALDGDIEETEPPKSPEIHEEQNESEVNLNEDVGLEEDGGHFNRNKDAQTGFEDTEEIQKGPRAILENPVDIGFPFEVDPSSGSLESPSVSDIHDTEASSDSSTSTSDELWSFVHLVKEYLGVYGESVITALPEEWRPGPNFHGVPWEPVVATLVVGALTVLMFFWRTVLAIKGRTYQLTEKQLRDKIQQLLKEKSDAANKITELNDMIKEREEQLKNSQKSLSSSQQEVKGLKSHHQKLQSQWEQMSGSVSQLNQKIVDTQEENSNLNEKIAKMHQRIEKYQKTLKSYDEERTKVHVLMDEAKLKEDALKAQVLSFEKENSALKEHKTSLLRDAKDWQEKHKKLSEEIRVYHKSQKELEDSLVHKENEIDVLSSCIAELNRLGACDPAELQKDDAKMSNGEDAEKKMDSMRLRIKQMMDVSRIKATLGVIEDERNRYMESLLAEQKARQELEEQYQKVMLDQMNLNNEKTHLENQFKTLQQRLEITTELYQQKENALQQKLTQEELERREKESKLSEVDSKALRSEEEVRALKQKIKDIEEEMQQNERSLKSEVAVQEKKAHENWLKARTSERTLVEERRESATLRQKLVEYRDKISDLEQSLFKLNSGPPDRHVPPQRRGDSYGPSPVSGGAPSPPLMIEGPGRPPSAPVGRRGEPFGARPPSDPHGRFSDLGHPLPSRPEMFPPMTSSPCAHDGPMQTAPVSETAEASEQVSSEPIEPLSKSQSQGSFLPSPIRDSPVPPPKSYGPPGMPPMMIRPPNGHLPMMPPEPRFRAPPMDSYGPPPIGPFGPVPPPFGRGPPLGPRDIPPEFFGPRGLPPRHFPPGPLPPPGAMIPPPYGGRGFQGPPPLIPQRSRDGEGSATPANDPPTDASHQHSEP</sequence>
<dbReference type="SMART" id="SM00326">
    <property type="entry name" value="SH3"/>
    <property type="match status" value="1"/>
</dbReference>
<feature type="region of interest" description="Disordered" evidence="20">
    <location>
        <begin position="597"/>
        <end position="804"/>
    </location>
</feature>
<feature type="domain" description="SH3" evidence="22">
    <location>
        <begin position="42"/>
        <end position="104"/>
    </location>
</feature>
<feature type="compositionally biased region" description="Pro residues" evidence="20">
    <location>
        <begin position="1784"/>
        <end position="1801"/>
    </location>
</feature>
<dbReference type="Gene3D" id="2.30.30.40">
    <property type="entry name" value="SH3 Domains"/>
    <property type="match status" value="1"/>
</dbReference>
<evidence type="ECO:0000313" key="24">
    <source>
        <dbReference type="Proteomes" id="UP000694701"/>
    </source>
</evidence>
<evidence type="ECO:0000256" key="4">
    <source>
        <dbReference type="ARBA" id="ARBA00022481"/>
    </source>
</evidence>
<dbReference type="SUPFAM" id="SSF50044">
    <property type="entry name" value="SH3-domain"/>
    <property type="match status" value="1"/>
</dbReference>
<feature type="compositionally biased region" description="Low complexity" evidence="20">
    <location>
        <begin position="181"/>
        <end position="197"/>
    </location>
</feature>
<evidence type="ECO:0000256" key="5">
    <source>
        <dbReference type="ARBA" id="ARBA00022483"/>
    </source>
</evidence>
<dbReference type="GO" id="GO:0006887">
    <property type="term" value="P:exocytosis"/>
    <property type="evidence" value="ECO:0007669"/>
    <property type="project" value="UniProtKB-KW"/>
</dbReference>
<feature type="compositionally biased region" description="Basic and acidic residues" evidence="20">
    <location>
        <begin position="724"/>
        <end position="734"/>
    </location>
</feature>
<keyword evidence="10" id="KW-0931">ER-Golgi transport</keyword>
<evidence type="ECO:0000256" key="10">
    <source>
        <dbReference type="ARBA" id="ARBA00022892"/>
    </source>
</evidence>
<feature type="compositionally biased region" description="Basic and acidic residues" evidence="20">
    <location>
        <begin position="1055"/>
        <end position="1066"/>
    </location>
</feature>
<protein>
    <recommendedName>
        <fullName evidence="17">Transport and Golgi organization protein 1 homolog</fullName>
    </recommendedName>
</protein>
<feature type="compositionally biased region" description="Basic and acidic residues" evidence="20">
    <location>
        <begin position="1656"/>
        <end position="1667"/>
    </location>
</feature>
<feature type="compositionally biased region" description="Basic and acidic residues" evidence="20">
    <location>
        <begin position="773"/>
        <end position="788"/>
    </location>
</feature>
<feature type="compositionally biased region" description="Low complexity" evidence="20">
    <location>
        <begin position="1125"/>
        <end position="1135"/>
    </location>
</feature>
<evidence type="ECO:0000313" key="23">
    <source>
        <dbReference type="Ensembl" id="ENSCCRP00020008061.1"/>
    </source>
</evidence>
<proteinExistence type="inferred from homology"/>
<evidence type="ECO:0000256" key="14">
    <source>
        <dbReference type="ARBA" id="ARBA00023136"/>
    </source>
</evidence>
<comment type="similarity">
    <text evidence="16">Belongs to the MIA/OTOR family. Tango1 subfamily.</text>
</comment>
<feature type="compositionally biased region" description="Polar residues" evidence="20">
    <location>
        <begin position="747"/>
        <end position="772"/>
    </location>
</feature>
<feature type="coiled-coil region" evidence="19">
    <location>
        <begin position="1479"/>
        <end position="1647"/>
    </location>
</feature>
<feature type="region of interest" description="Disordered" evidence="20">
    <location>
        <begin position="404"/>
        <end position="424"/>
    </location>
</feature>
<feature type="compositionally biased region" description="Basic and acidic residues" evidence="20">
    <location>
        <begin position="1035"/>
        <end position="1048"/>
    </location>
</feature>
<evidence type="ECO:0000259" key="22">
    <source>
        <dbReference type="PROSITE" id="PS50002"/>
    </source>
</evidence>
<feature type="region of interest" description="Disordered" evidence="20">
    <location>
        <begin position="147"/>
        <end position="361"/>
    </location>
</feature>
<evidence type="ECO:0000256" key="2">
    <source>
        <dbReference type="ARBA" id="ARBA00022443"/>
    </source>
</evidence>
<feature type="compositionally biased region" description="Acidic residues" evidence="20">
    <location>
        <begin position="303"/>
        <end position="317"/>
    </location>
</feature>
<keyword evidence="13 19" id="KW-0175">Coiled coil</keyword>
<feature type="compositionally biased region" description="Acidic residues" evidence="20">
    <location>
        <begin position="266"/>
        <end position="280"/>
    </location>
</feature>
<feature type="compositionally biased region" description="Basic and acidic residues" evidence="20">
    <location>
        <begin position="377"/>
        <end position="393"/>
    </location>
</feature>
<feature type="compositionally biased region" description="Basic and acidic residues" evidence="20">
    <location>
        <begin position="198"/>
        <end position="215"/>
    </location>
</feature>
<keyword evidence="15" id="KW-0325">Glycoprotein</keyword>
<feature type="region of interest" description="Disordered" evidence="20">
    <location>
        <begin position="1033"/>
        <end position="1101"/>
    </location>
</feature>
<feature type="compositionally biased region" description="Acidic residues" evidence="20">
    <location>
        <begin position="216"/>
        <end position="230"/>
    </location>
</feature>
<evidence type="ECO:0000256" key="8">
    <source>
        <dbReference type="ARBA" id="ARBA00022729"/>
    </source>
</evidence>
<dbReference type="Proteomes" id="UP000694701">
    <property type="component" value="Unplaced"/>
</dbReference>
<evidence type="ECO:0000256" key="19">
    <source>
        <dbReference type="SAM" id="Coils"/>
    </source>
</evidence>
<keyword evidence="12" id="KW-1133">Transmembrane helix</keyword>
<name>A0A8C2CF32_CYPCA</name>
<organism evidence="23 24">
    <name type="scientific">Cyprinus carpio</name>
    <name type="common">Common carp</name>
    <dbReference type="NCBI Taxonomy" id="7962"/>
    <lineage>
        <taxon>Eukaryota</taxon>
        <taxon>Metazoa</taxon>
        <taxon>Chordata</taxon>
        <taxon>Craniata</taxon>
        <taxon>Vertebrata</taxon>
        <taxon>Euteleostomi</taxon>
        <taxon>Actinopterygii</taxon>
        <taxon>Neopterygii</taxon>
        <taxon>Teleostei</taxon>
        <taxon>Ostariophysi</taxon>
        <taxon>Cypriniformes</taxon>
        <taxon>Cyprinidae</taxon>
        <taxon>Cyprininae</taxon>
        <taxon>Cyprinus</taxon>
    </lineage>
</organism>
<dbReference type="InterPro" id="IPR051500">
    <property type="entry name" value="cTAGE_MIA/OTOR"/>
</dbReference>
<dbReference type="GO" id="GO:0005789">
    <property type="term" value="C:endoplasmic reticulum membrane"/>
    <property type="evidence" value="ECO:0007669"/>
    <property type="project" value="UniProtKB-SubCell"/>
</dbReference>
<feature type="compositionally biased region" description="Basic and acidic residues" evidence="20">
    <location>
        <begin position="882"/>
        <end position="894"/>
    </location>
</feature>
<keyword evidence="7" id="KW-0812">Transmembrane</keyword>
<feature type="compositionally biased region" description="Basic and acidic residues" evidence="20">
    <location>
        <begin position="340"/>
        <end position="352"/>
    </location>
</feature>
<feature type="region of interest" description="Disordered" evidence="20">
    <location>
        <begin position="820"/>
        <end position="844"/>
    </location>
</feature>
<keyword evidence="9" id="KW-0256">Endoplasmic reticulum</keyword>
<feature type="region of interest" description="Disordered" evidence="20">
    <location>
        <begin position="376"/>
        <end position="395"/>
    </location>
</feature>
<evidence type="ECO:0000256" key="20">
    <source>
        <dbReference type="SAM" id="MobiDB-lite"/>
    </source>
</evidence>
<evidence type="ECO:0000256" key="17">
    <source>
        <dbReference type="ARBA" id="ARBA00068894"/>
    </source>
</evidence>
<dbReference type="PANTHER" id="PTHR23158:SF54">
    <property type="entry name" value="TRANSPORT AND GOLGI ORGANIZATION PROTEIN 1 HOMOLOG"/>
    <property type="match status" value="1"/>
</dbReference>